<dbReference type="Pfam" id="PF09299">
    <property type="entry name" value="Mu-transpos_C"/>
    <property type="match status" value="1"/>
</dbReference>
<dbReference type="InterPro" id="IPR009004">
    <property type="entry name" value="Transposase_Mu_C"/>
</dbReference>
<dbReference type="InterPro" id="IPR012337">
    <property type="entry name" value="RNaseH-like_sf"/>
</dbReference>
<dbReference type="AlphaFoldDB" id="A0A6L8MFV8"/>
<dbReference type="InterPro" id="IPR003314">
    <property type="entry name" value="Mu-type_HTH"/>
</dbReference>
<evidence type="ECO:0000259" key="1">
    <source>
        <dbReference type="PROSITE" id="PS50994"/>
    </source>
</evidence>
<dbReference type="InterPro" id="IPR015378">
    <property type="entry name" value="Transposase-like_Mu_C"/>
</dbReference>
<dbReference type="InterPro" id="IPR009061">
    <property type="entry name" value="DNA-bd_dom_put_sf"/>
</dbReference>
<dbReference type="Pfam" id="PF02316">
    <property type="entry name" value="HTH_Tnp_Mu_1"/>
    <property type="match status" value="1"/>
</dbReference>
<dbReference type="Proteomes" id="UP000474565">
    <property type="component" value="Unassembled WGS sequence"/>
</dbReference>
<sequence length="715" mass="80951">MNAVILKSHYDAETLASMAIDGLPTTRAAVFKRAKSEGWKFIEVPGKGGRGGLRKEYLPPAKIMEAIRHKAAQKAVAVVEPRRVKVGPENQIPLIETETQALKADARKGVLLALQTLMNLSGYPLKKAARTLVEMAREGQANPQLVAMLKMARDERGRPSADGLPSERSILRFVEYDRAGMLAPKKKERDMSVPDWAPTFLGYFQRPEKPTVEHAYRQFATEWAAKQMATTPSIWQVRRFLDKVGKVTLEMGRMGSNEIKSIKPFIRRTFDTLLPSDVYTADGHRFDAEVQHPLHGQPFRPEITSVLDVATRRAVGWSVGLAESAFAVLDALRNAVINGGIPAILYVDNGSGYKNELMTDTGTGLMARLGTEMINSLPYNSQARGIIERSHQTIWVNAAKQLPGYIGHDMDRQAKLGTFKLSRKAIKAQKNGEAVAMPLIGWPGFVEFCQQKVDEYNNSPHRSLAKITDPATGRRRHMTPNEAWELAVAKGFVPHTVSDDELRPLFRPQVLRTIHRGEIEVFGNRYFSKYLEEFHTDQMRVGYDIHDPEKVWVYDPDGRFICTAELNGNSREYMPQSVMDRGRDKRLDAKIKRLDVKRDAAISERRGAPALEHMESVHIPGFINMTRDELALRARDAIPAEVKDVEVIDVPLTTAQPVVPDEQEWSVPNTPQERWDEWQRMEFEGAQQDRSDKQKKWRQTYQATAEFRMYQRKSA</sequence>
<dbReference type="Gene3D" id="1.10.10.10">
    <property type="entry name" value="Winged helix-like DNA-binding domain superfamily/Winged helix DNA-binding domain"/>
    <property type="match status" value="1"/>
</dbReference>
<dbReference type="SUPFAM" id="SSF53098">
    <property type="entry name" value="Ribonuclease H-like"/>
    <property type="match status" value="1"/>
</dbReference>
<dbReference type="InterPro" id="IPR036388">
    <property type="entry name" value="WH-like_DNA-bd_sf"/>
</dbReference>
<evidence type="ECO:0000313" key="3">
    <source>
        <dbReference type="EMBL" id="MYM80566.1"/>
    </source>
</evidence>
<dbReference type="InterPro" id="IPR001584">
    <property type="entry name" value="Integrase_cat-core"/>
</dbReference>
<feature type="domain" description="Integrase catalytic" evidence="1">
    <location>
        <begin position="271"/>
        <end position="394"/>
    </location>
</feature>
<dbReference type="InterPro" id="IPR036397">
    <property type="entry name" value="RNaseH_sf"/>
</dbReference>
<name>A0A6L8MFV8_9BURK</name>
<feature type="domain" description="HTH Mu-type" evidence="2">
    <location>
        <begin position="8"/>
        <end position="75"/>
    </location>
</feature>
<protein>
    <submittedName>
        <fullName evidence="3">DDE-type integrase/transposase/recombinase</fullName>
    </submittedName>
</protein>
<dbReference type="RefSeq" id="WP_161017975.1">
    <property type="nucleotide sequence ID" value="NZ_WWCP01000001.1"/>
</dbReference>
<dbReference type="SUPFAM" id="SSF50610">
    <property type="entry name" value="mu transposase, C-terminal domain"/>
    <property type="match status" value="1"/>
</dbReference>
<evidence type="ECO:0000259" key="2">
    <source>
        <dbReference type="PROSITE" id="PS51702"/>
    </source>
</evidence>
<dbReference type="Gene3D" id="2.30.30.130">
    <property type="entry name" value="Transposase, Mu, C-terminal"/>
    <property type="match status" value="1"/>
</dbReference>
<accession>A0A6L8MFV8</accession>
<comment type="caution">
    <text evidence="3">The sequence shown here is derived from an EMBL/GenBank/DDBJ whole genome shotgun (WGS) entry which is preliminary data.</text>
</comment>
<dbReference type="GO" id="GO:0015074">
    <property type="term" value="P:DNA integration"/>
    <property type="evidence" value="ECO:0007669"/>
    <property type="project" value="InterPro"/>
</dbReference>
<reference evidence="3 4" key="1">
    <citation type="submission" date="2019-12" db="EMBL/GenBank/DDBJ databases">
        <title>Novel species isolated from a subtropical stream in China.</title>
        <authorList>
            <person name="Lu H."/>
        </authorList>
    </citation>
    <scope>NUCLEOTIDE SEQUENCE [LARGE SCALE GENOMIC DNA]</scope>
    <source>
        <strain evidence="3 4">FT50W</strain>
    </source>
</reference>
<dbReference type="EMBL" id="WWCP01000001">
    <property type="protein sequence ID" value="MYM80566.1"/>
    <property type="molecule type" value="Genomic_DNA"/>
</dbReference>
<dbReference type="GO" id="GO:0003677">
    <property type="term" value="F:DNA binding"/>
    <property type="evidence" value="ECO:0007669"/>
    <property type="project" value="InterPro"/>
</dbReference>
<dbReference type="SUPFAM" id="SSF46955">
    <property type="entry name" value="Putative DNA-binding domain"/>
    <property type="match status" value="1"/>
</dbReference>
<proteinExistence type="predicted"/>
<gene>
    <name evidence="3" type="ORF">GTP44_01150</name>
</gene>
<evidence type="ECO:0000313" key="4">
    <source>
        <dbReference type="Proteomes" id="UP000474565"/>
    </source>
</evidence>
<dbReference type="Gene3D" id="3.30.420.10">
    <property type="entry name" value="Ribonuclease H-like superfamily/Ribonuclease H"/>
    <property type="match status" value="1"/>
</dbReference>
<organism evidence="3 4">
    <name type="scientific">Duganella lactea</name>
    <dbReference type="NCBI Taxonomy" id="2692173"/>
    <lineage>
        <taxon>Bacteria</taxon>
        <taxon>Pseudomonadati</taxon>
        <taxon>Pseudomonadota</taxon>
        <taxon>Betaproteobacteria</taxon>
        <taxon>Burkholderiales</taxon>
        <taxon>Oxalobacteraceae</taxon>
        <taxon>Telluria group</taxon>
        <taxon>Duganella</taxon>
    </lineage>
</organism>
<dbReference type="PROSITE" id="PS51702">
    <property type="entry name" value="HTH_MU"/>
    <property type="match status" value="1"/>
</dbReference>
<dbReference type="PROSITE" id="PS50994">
    <property type="entry name" value="INTEGRASE"/>
    <property type="match status" value="1"/>
</dbReference>